<evidence type="ECO:0008006" key="5">
    <source>
        <dbReference type="Google" id="ProtNLM"/>
    </source>
</evidence>
<evidence type="ECO:0000313" key="4">
    <source>
        <dbReference type="Proteomes" id="UP000185860"/>
    </source>
</evidence>
<comment type="caution">
    <text evidence="3">The sequence shown here is derived from an EMBL/GenBank/DDBJ whole genome shotgun (WGS) entry which is preliminary data.</text>
</comment>
<feature type="signal peptide" evidence="2">
    <location>
        <begin position="1"/>
        <end position="19"/>
    </location>
</feature>
<dbReference type="Pfam" id="PF06051">
    <property type="entry name" value="DUF928"/>
    <property type="match status" value="1"/>
</dbReference>
<evidence type="ECO:0000256" key="2">
    <source>
        <dbReference type="SAM" id="SignalP"/>
    </source>
</evidence>
<accession>A0A1U7IBL2</accession>
<feature type="region of interest" description="Disordered" evidence="1">
    <location>
        <begin position="47"/>
        <end position="70"/>
    </location>
</feature>
<dbReference type="InterPro" id="IPR010328">
    <property type="entry name" value="DUF928"/>
</dbReference>
<name>A0A1U7IBL2_9CYAN</name>
<dbReference type="AlphaFoldDB" id="A0A1U7IBL2"/>
<dbReference type="EMBL" id="MRCE01000025">
    <property type="protein sequence ID" value="OKH33952.1"/>
    <property type="molecule type" value="Genomic_DNA"/>
</dbReference>
<gene>
    <name evidence="3" type="ORF">NIES2119_21930</name>
</gene>
<sequence>MLPIKSCFRSIQICTLAAALGLSSTIKTTLSQPVSNQQNIQETQIIFNDPTPPSQGSPSGRQRGGASRGPCREFETLTALVPAQNGGISGRTTSDRPTFWFYLPKQLTEKTPVEFVVYDSANNYIYRTNFTAAGTRSGLINLTIPDTVKSLEVGKTYSWMFSIYCDPASPSKAVFVEGTIQRINPDSTLQIRLQAATSIEQVSLYAANGIWFEALNILAKLYQTNSGQRSIANAWVSLLQQAKLESLTQIPFTPCCTPEQKISN</sequence>
<dbReference type="OrthoDB" id="536034at2"/>
<dbReference type="STRING" id="454136.NIES2119_21930"/>
<proteinExistence type="predicted"/>
<reference evidence="3 4" key="1">
    <citation type="submission" date="2016-11" db="EMBL/GenBank/DDBJ databases">
        <title>Draft Genome Sequences of Nine Cyanobacterial Strains from Diverse Habitats.</title>
        <authorList>
            <person name="Zhu T."/>
            <person name="Hou S."/>
            <person name="Lu X."/>
            <person name="Hess W.R."/>
        </authorList>
    </citation>
    <scope>NUCLEOTIDE SEQUENCE [LARGE SCALE GENOMIC DNA]</scope>
    <source>
        <strain evidence="3 4">IAM M-71</strain>
    </source>
</reference>
<organism evidence="3 4">
    <name type="scientific">[Phormidium ambiguum] IAM M-71</name>
    <dbReference type="NCBI Taxonomy" id="454136"/>
    <lineage>
        <taxon>Bacteria</taxon>
        <taxon>Bacillati</taxon>
        <taxon>Cyanobacteriota</taxon>
        <taxon>Cyanophyceae</taxon>
        <taxon>Oscillatoriophycideae</taxon>
        <taxon>Aerosakkonematales</taxon>
        <taxon>Aerosakkonemataceae</taxon>
        <taxon>Floridanema</taxon>
    </lineage>
</organism>
<protein>
    <recommendedName>
        <fullName evidence="5">DUF928 domain-containing protein</fullName>
    </recommendedName>
</protein>
<evidence type="ECO:0000256" key="1">
    <source>
        <dbReference type="SAM" id="MobiDB-lite"/>
    </source>
</evidence>
<feature type="chain" id="PRO_5013160371" description="DUF928 domain-containing protein" evidence="2">
    <location>
        <begin position="20"/>
        <end position="264"/>
    </location>
</feature>
<dbReference type="RefSeq" id="WP_073595623.1">
    <property type="nucleotide sequence ID" value="NZ_MRCE01000025.1"/>
</dbReference>
<keyword evidence="2" id="KW-0732">Signal</keyword>
<dbReference type="Proteomes" id="UP000185860">
    <property type="component" value="Unassembled WGS sequence"/>
</dbReference>
<evidence type="ECO:0000313" key="3">
    <source>
        <dbReference type="EMBL" id="OKH33952.1"/>
    </source>
</evidence>